<name>A0A198FNE6_9GAMM</name>
<keyword evidence="2" id="KW-1133">Transmembrane helix</keyword>
<evidence type="ECO:0000256" key="2">
    <source>
        <dbReference type="SAM" id="Phobius"/>
    </source>
</evidence>
<keyword evidence="1" id="KW-0175">Coiled coil</keyword>
<dbReference type="STRING" id="1354337.M983_2133"/>
<reference evidence="3 4" key="1">
    <citation type="submission" date="2016-04" db="EMBL/GenBank/DDBJ databases">
        <title>ATOL: Assembling a taxonomically balanced genome-scale reconstruction of the evolutionary history of the Enterobacteriaceae.</title>
        <authorList>
            <person name="Plunkett G.III."/>
            <person name="Neeno-Eckwall E.C."/>
            <person name="Glasner J.D."/>
            <person name="Perna N.T."/>
        </authorList>
    </citation>
    <scope>NUCLEOTIDE SEQUENCE [LARGE SCALE GENOMIC DNA]</scope>
    <source>
        <strain evidence="3 4">ATCC 19692</strain>
    </source>
</reference>
<feature type="coiled-coil region" evidence="1">
    <location>
        <begin position="43"/>
        <end position="70"/>
    </location>
</feature>
<gene>
    <name evidence="3" type="ORF">M983_2133</name>
</gene>
<dbReference type="PROSITE" id="PS51257">
    <property type="entry name" value="PROKAR_LIPOPROTEIN"/>
    <property type="match status" value="1"/>
</dbReference>
<dbReference type="AlphaFoldDB" id="A0A198FNE6"/>
<sequence length="274" mass="31674">MNKFIDNWKNSGKTKQIIAIVSVSLTVAIGSCSYFYYSNYKEQEEIKLAKELKENQIKNAKKAITNYYEKAFEGASINQLVKVLGEINISRIPLLETGFNEDYYQCDINNCDFNYILRNNSIFNSQEKIFFGKHYKPIFSDRELSYSGVESELNNNTLSKFFQEDKEIKLVNCNDMLNYIYSYNSSKNSANDKITLTSLPENSVASQESSYPDYKHSYGFMVGTFTITQTDNPLMMKIFWQGKPFQNSFLITNLTKIKNTPKTVILEGKFICKK</sequence>
<keyword evidence="2" id="KW-0472">Membrane</keyword>
<keyword evidence="4" id="KW-1185">Reference proteome</keyword>
<dbReference type="RefSeq" id="WP_066750235.1">
    <property type="nucleotide sequence ID" value="NZ_LXEN01000101.1"/>
</dbReference>
<evidence type="ECO:0000313" key="4">
    <source>
        <dbReference type="Proteomes" id="UP000094023"/>
    </source>
</evidence>
<dbReference type="EMBL" id="LXEN01000101">
    <property type="protein sequence ID" value="OAT26472.1"/>
    <property type="molecule type" value="Genomic_DNA"/>
</dbReference>
<evidence type="ECO:0000256" key="1">
    <source>
        <dbReference type="SAM" id="Coils"/>
    </source>
</evidence>
<dbReference type="Proteomes" id="UP000094023">
    <property type="component" value="Unassembled WGS sequence"/>
</dbReference>
<organism evidence="3 4">
    <name type="scientific">Proteus myxofaciens ATCC 19692</name>
    <dbReference type="NCBI Taxonomy" id="1354337"/>
    <lineage>
        <taxon>Bacteria</taxon>
        <taxon>Pseudomonadati</taxon>
        <taxon>Pseudomonadota</taxon>
        <taxon>Gammaproteobacteria</taxon>
        <taxon>Enterobacterales</taxon>
        <taxon>Morganellaceae</taxon>
        <taxon>Proteus</taxon>
    </lineage>
</organism>
<keyword evidence="2" id="KW-0812">Transmembrane</keyword>
<proteinExistence type="predicted"/>
<feature type="transmembrane region" description="Helical" evidence="2">
    <location>
        <begin position="17"/>
        <end position="37"/>
    </location>
</feature>
<accession>A0A198FNE6</accession>
<evidence type="ECO:0000313" key="3">
    <source>
        <dbReference type="EMBL" id="OAT26472.1"/>
    </source>
</evidence>
<dbReference type="OrthoDB" id="6507005at2"/>
<protein>
    <submittedName>
        <fullName evidence="3">Toxin co-regulated pilus biosynthesis protein D</fullName>
    </submittedName>
</protein>
<comment type="caution">
    <text evidence="3">The sequence shown here is derived from an EMBL/GenBank/DDBJ whole genome shotgun (WGS) entry which is preliminary data.</text>
</comment>